<proteinExistence type="predicted"/>
<dbReference type="EMBL" id="KZ858975">
    <property type="protein sequence ID" value="RDW26657.1"/>
    <property type="molecule type" value="Genomic_DNA"/>
</dbReference>
<keyword evidence="1" id="KW-0472">Membrane</keyword>
<gene>
    <name evidence="2" type="ORF">B0I71DRAFT_130434</name>
</gene>
<reference evidence="2 3" key="1">
    <citation type="submission" date="2018-07" db="EMBL/GenBank/DDBJ databases">
        <title>Draft Genome Assemblies for Five Robust Yarrowia lipolytica Strains Exhibiting High Lipid Production and Pentose Sugar Utilization and Sugar Alcohol Secretion from Undetoxified Lignocellulosic Biomass Hydrolysates.</title>
        <authorList>
            <consortium name="DOE Joint Genome Institute"/>
            <person name="Walker C."/>
            <person name="Ryu S."/>
            <person name="Na H."/>
            <person name="Zane M."/>
            <person name="LaButti K."/>
            <person name="Lipzen A."/>
            <person name="Haridas S."/>
            <person name="Barry K."/>
            <person name="Grigoriev I.V."/>
            <person name="Quarterman J."/>
            <person name="Slininger P."/>
            <person name="Dien B."/>
            <person name="Trinh C.T."/>
        </authorList>
    </citation>
    <scope>NUCLEOTIDE SEQUENCE [LARGE SCALE GENOMIC DNA]</scope>
    <source>
        <strain evidence="2 3">YB392</strain>
    </source>
</reference>
<protein>
    <submittedName>
        <fullName evidence="2">Uncharacterized protein</fullName>
    </submittedName>
</protein>
<dbReference type="AlphaFoldDB" id="A0A371C8M5"/>
<dbReference type="Proteomes" id="UP000256601">
    <property type="component" value="Unassembled WGS sequence"/>
</dbReference>
<feature type="transmembrane region" description="Helical" evidence="1">
    <location>
        <begin position="12"/>
        <end position="30"/>
    </location>
</feature>
<accession>A0A371C8M5</accession>
<sequence length="123" mass="14134">MYPSWVDVVRGAFFFVALLPTACSNLYFHFERDRRGVIKQRSRVIDTESKRRRPTLEGRESPPRTLAQSRVRVGALDLTPACSQKKITECAWRGRTLKTMILGAMSWCDCSCVLDPGTECWYQ</sequence>
<evidence type="ECO:0000313" key="3">
    <source>
        <dbReference type="Proteomes" id="UP000256601"/>
    </source>
</evidence>
<organism evidence="2 3">
    <name type="scientific">Yarrowia lipolytica</name>
    <name type="common">Candida lipolytica</name>
    <dbReference type="NCBI Taxonomy" id="4952"/>
    <lineage>
        <taxon>Eukaryota</taxon>
        <taxon>Fungi</taxon>
        <taxon>Dikarya</taxon>
        <taxon>Ascomycota</taxon>
        <taxon>Saccharomycotina</taxon>
        <taxon>Dipodascomycetes</taxon>
        <taxon>Dipodascales</taxon>
        <taxon>Dipodascales incertae sedis</taxon>
        <taxon>Yarrowia</taxon>
    </lineage>
</organism>
<keyword evidence="1" id="KW-1133">Transmembrane helix</keyword>
<name>A0A371C8M5_YARLL</name>
<evidence type="ECO:0000256" key="1">
    <source>
        <dbReference type="SAM" id="Phobius"/>
    </source>
</evidence>
<keyword evidence="1" id="KW-0812">Transmembrane</keyword>
<evidence type="ECO:0000313" key="2">
    <source>
        <dbReference type="EMBL" id="RDW26657.1"/>
    </source>
</evidence>